<organism evidence="2 3">
    <name type="scientific">Limnoglobus roseus</name>
    <dbReference type="NCBI Taxonomy" id="2598579"/>
    <lineage>
        <taxon>Bacteria</taxon>
        <taxon>Pseudomonadati</taxon>
        <taxon>Planctomycetota</taxon>
        <taxon>Planctomycetia</taxon>
        <taxon>Gemmatales</taxon>
        <taxon>Gemmataceae</taxon>
        <taxon>Limnoglobus</taxon>
    </lineage>
</organism>
<dbReference type="KEGG" id="lrs:PX52LOC_00851"/>
<protein>
    <recommendedName>
        <fullName evidence="1">Putative Flp pilus-assembly TadG-like N-terminal domain-containing protein</fullName>
    </recommendedName>
</protein>
<gene>
    <name evidence="2" type="ORF">PX52LOC_00851</name>
</gene>
<feature type="domain" description="Putative Flp pilus-assembly TadG-like N-terminal" evidence="1">
    <location>
        <begin position="13"/>
        <end position="59"/>
    </location>
</feature>
<dbReference type="Proteomes" id="UP000324974">
    <property type="component" value="Chromosome"/>
</dbReference>
<evidence type="ECO:0000313" key="3">
    <source>
        <dbReference type="Proteomes" id="UP000324974"/>
    </source>
</evidence>
<dbReference type="AlphaFoldDB" id="A0A5C1A5M7"/>
<dbReference type="RefSeq" id="WP_149108914.1">
    <property type="nucleotide sequence ID" value="NZ_CP042425.1"/>
</dbReference>
<proteinExistence type="predicted"/>
<name>A0A5C1A5M7_9BACT</name>
<evidence type="ECO:0000313" key="2">
    <source>
        <dbReference type="EMBL" id="QEL13990.1"/>
    </source>
</evidence>
<dbReference type="InterPro" id="IPR028087">
    <property type="entry name" value="Tad_N"/>
</dbReference>
<accession>A0A5C1A5M7</accession>
<dbReference type="Pfam" id="PF13400">
    <property type="entry name" value="Tad"/>
    <property type="match status" value="1"/>
</dbReference>
<evidence type="ECO:0000259" key="1">
    <source>
        <dbReference type="Pfam" id="PF13400"/>
    </source>
</evidence>
<reference evidence="3" key="1">
    <citation type="submission" date="2019-08" db="EMBL/GenBank/DDBJ databases">
        <title>Limnoglobus roseus gen. nov., sp. nov., a novel freshwater planctomycete with a giant genome from the family Gemmataceae.</title>
        <authorList>
            <person name="Kulichevskaya I.S."/>
            <person name="Naumoff D.G."/>
            <person name="Miroshnikov K."/>
            <person name="Ivanova A."/>
            <person name="Philippov D.A."/>
            <person name="Hakobyan A."/>
            <person name="Rijpstra I.C."/>
            <person name="Sinninghe Damste J.S."/>
            <person name="Liesack W."/>
            <person name="Dedysh S.N."/>
        </authorList>
    </citation>
    <scope>NUCLEOTIDE SEQUENCE [LARGE SCALE GENOMIC DNA]</scope>
    <source>
        <strain evidence="3">PX52</strain>
    </source>
</reference>
<keyword evidence="3" id="KW-1185">Reference proteome</keyword>
<dbReference type="Gene3D" id="3.40.50.410">
    <property type="entry name" value="von Willebrand factor, type A domain"/>
    <property type="match status" value="1"/>
</dbReference>
<dbReference type="OrthoDB" id="250187at2"/>
<dbReference type="InterPro" id="IPR036465">
    <property type="entry name" value="vWFA_dom_sf"/>
</dbReference>
<dbReference type="EMBL" id="CP042425">
    <property type="protein sequence ID" value="QEL13990.1"/>
    <property type="molecule type" value="Genomic_DNA"/>
</dbReference>
<sequence>MFHHSSAVARRRGSIIPMMAVCATALFGFVALAIDVGMMVVARSAAQNAADTAALTGARTLDNRVPVGMTSDTYDNQKAQAITNATQSVVTYQNPENHSTFSVSSVVVGIYDYNTSTQVFTPQYPGGTTVGKSWDVTNKNQSKPSGKAWSTVEVAVASNQPSYFSRIFGVTSLPQAAYAVAAHRPRDIAIILDMSGSMKFGSTFSYPPGTASSTGVTLGLMNPDPSYPRFGHYFRYPTSSAPNAFMRTTQFIAGTGEVFAPTNMTMDADVGPAMIRQFVFDPSGTAGSGITNAAGLLNAFHKWNPPGMAPLTTNGPFGTMSPATGYNGYNAFDTSNTSGPTPAPDTFATQEDNGTVKYVGDRYPRKAGLVKTDATSWDSTTTTGSARTVWELLFPTSVTTVPTLSASTLRPAITTRAITGLGVTDARIRQAGSNTPGLRESGDTWTSFTDGAWEMGGYDLDVAAYDAQAGAATPATTRLLASAKALQSTPTFPTNGRFQGYSMGPAYYGKTFFMWPPDPRWGNPNDPTTPLGGGIVRPDLVLATVTPGSADTSKMVKDSNGNWICDWRRRFFLTGNSADTGAATTYTYFDPEGDNDPNTTGTQSINQALLRTGVGHTLRDSGTTTRAYRINYRAVLAWIKSGPQVLPPNLRAGHIRYYTSIPDNVDNAGSPGSTEAYLDQRFWREYIDYVMGYAGNNTSYNPTYGLAGVESSQWTSNVSIGATAAETYTVGTTNYTNRKPYMNYTDVASMPRMHFWFGPASMLSFLTARTSSSDARNFNSGSLAEAQDWQLKAGVRSALDDIKNNHPNDRVGSTYFAGTNFTTIRAPMGQDWDTLKNALYYPQTLLAGIKSGAAPNAELRPYNSSFGEALVGNIPNANDGTDPVTGFALAYNLCSSATTIPSIGQGTGRRGATKIVIFETDGVPNQYRTFNFTGGGVNSYYTPTSTTGGNGNGDPTSISMALDVIDQTVASTTANGFSLSNSPARVYPIAFGDLFSSTSTYKASALSFLQDVAYHGQTGASASTALPSYQIITGTAQQRVDGLRTTFERILQSGVQVTLIE</sequence>